<evidence type="ECO:0000256" key="1">
    <source>
        <dbReference type="SAM" id="MobiDB-lite"/>
    </source>
</evidence>
<protein>
    <submittedName>
        <fullName evidence="2">Uncharacterized protein</fullName>
    </submittedName>
</protein>
<dbReference type="Proteomes" id="UP000053660">
    <property type="component" value="Unassembled WGS sequence"/>
</dbReference>
<sequence>LKSCQLSGSDDVQTYACATPSTSSTDHKSYVDETPTLSAPRRRSDRIRLVVAYPRADDPEHMMLLADEPGPSGEIRSGFAGIPGLVPLPSSSSMQPDLREELDPFKIRALLDNMKQMVAADTAETSGSSRSASCGRTFRSGSARSLSTIAVQPFEVAQGTTKRRSILHSLFSSEKSSKK</sequence>
<gene>
    <name evidence="2" type="ORF">OESDEN_00249</name>
</gene>
<name>A0A0B1TUE5_OESDE</name>
<dbReference type="AlphaFoldDB" id="A0A0B1TUE5"/>
<reference evidence="2 3" key="1">
    <citation type="submission" date="2014-03" db="EMBL/GenBank/DDBJ databases">
        <title>Draft genome of the hookworm Oesophagostomum dentatum.</title>
        <authorList>
            <person name="Mitreva M."/>
        </authorList>
    </citation>
    <scope>NUCLEOTIDE SEQUENCE [LARGE SCALE GENOMIC DNA]</scope>
    <source>
        <strain evidence="2 3">OD-Hann</strain>
    </source>
</reference>
<proteinExistence type="predicted"/>
<dbReference type="OrthoDB" id="5859213at2759"/>
<accession>A0A0B1TUE5</accession>
<feature type="region of interest" description="Disordered" evidence="1">
    <location>
        <begin position="1"/>
        <end position="43"/>
    </location>
</feature>
<feature type="compositionally biased region" description="Polar residues" evidence="1">
    <location>
        <begin position="123"/>
        <end position="141"/>
    </location>
</feature>
<feature type="non-terminal residue" evidence="2">
    <location>
        <position position="1"/>
    </location>
</feature>
<organism evidence="2 3">
    <name type="scientific">Oesophagostomum dentatum</name>
    <name type="common">Nodular worm</name>
    <dbReference type="NCBI Taxonomy" id="61180"/>
    <lineage>
        <taxon>Eukaryota</taxon>
        <taxon>Metazoa</taxon>
        <taxon>Ecdysozoa</taxon>
        <taxon>Nematoda</taxon>
        <taxon>Chromadorea</taxon>
        <taxon>Rhabditida</taxon>
        <taxon>Rhabditina</taxon>
        <taxon>Rhabditomorpha</taxon>
        <taxon>Strongyloidea</taxon>
        <taxon>Strongylidae</taxon>
        <taxon>Oesophagostomum</taxon>
    </lineage>
</organism>
<keyword evidence="3" id="KW-1185">Reference proteome</keyword>
<evidence type="ECO:0000313" key="2">
    <source>
        <dbReference type="EMBL" id="KHJ99741.1"/>
    </source>
</evidence>
<dbReference type="EMBL" id="KN549206">
    <property type="protein sequence ID" value="KHJ99741.1"/>
    <property type="molecule type" value="Genomic_DNA"/>
</dbReference>
<feature type="compositionally biased region" description="Polar residues" evidence="1">
    <location>
        <begin position="1"/>
        <end position="12"/>
    </location>
</feature>
<feature type="region of interest" description="Disordered" evidence="1">
    <location>
        <begin position="122"/>
        <end position="141"/>
    </location>
</feature>
<evidence type="ECO:0000313" key="3">
    <source>
        <dbReference type="Proteomes" id="UP000053660"/>
    </source>
</evidence>